<dbReference type="Gene3D" id="3.40.190.10">
    <property type="entry name" value="Periplasmic binding protein-like II"/>
    <property type="match status" value="2"/>
</dbReference>
<keyword evidence="3" id="KW-0472">Membrane</keyword>
<dbReference type="SUPFAM" id="SSF53850">
    <property type="entry name" value="Periplasmic binding protein-like II"/>
    <property type="match status" value="1"/>
</dbReference>
<protein>
    <submittedName>
        <fullName evidence="6">Phosphate ABC transporter substrate-binding protein PstS</fullName>
    </submittedName>
</protein>
<dbReference type="EMBL" id="JAAATY010000016">
    <property type="protein sequence ID" value="NRN67869.1"/>
    <property type="molecule type" value="Genomic_DNA"/>
</dbReference>
<keyword evidence="3" id="KW-1133">Transmembrane helix</keyword>
<evidence type="ECO:0000256" key="3">
    <source>
        <dbReference type="SAM" id="Phobius"/>
    </source>
</evidence>
<organism evidence="6 7">
    <name type="scientific">Kibdelosporangium persicum</name>
    <dbReference type="NCBI Taxonomy" id="2698649"/>
    <lineage>
        <taxon>Bacteria</taxon>
        <taxon>Bacillati</taxon>
        <taxon>Actinomycetota</taxon>
        <taxon>Actinomycetes</taxon>
        <taxon>Pseudonocardiales</taxon>
        <taxon>Pseudonocardiaceae</taxon>
        <taxon>Kibdelosporangium</taxon>
    </lineage>
</organism>
<name>A0ABX2F942_9PSEU</name>
<dbReference type="InterPro" id="IPR050962">
    <property type="entry name" value="Phosphate-bind_PstS"/>
</dbReference>
<gene>
    <name evidence="6" type="ORF">GC106_51100</name>
</gene>
<dbReference type="InterPro" id="IPR024370">
    <property type="entry name" value="PBP_domain"/>
</dbReference>
<proteinExistence type="inferred from homology"/>
<feature type="region of interest" description="Disordered" evidence="2">
    <location>
        <begin position="366"/>
        <end position="399"/>
    </location>
</feature>
<dbReference type="RefSeq" id="WP_173136285.1">
    <property type="nucleotide sequence ID" value="NZ_CBCSGW010000054.1"/>
</dbReference>
<feature type="domain" description="PBP" evidence="5">
    <location>
        <begin position="23"/>
        <end position="334"/>
    </location>
</feature>
<comment type="caution">
    <text evidence="6">The sequence shown here is derived from an EMBL/GenBank/DDBJ whole genome shotgun (WGS) entry which is preliminary data.</text>
</comment>
<keyword evidence="3" id="KW-0812">Transmembrane</keyword>
<feature type="chain" id="PRO_5046443391" evidence="4">
    <location>
        <begin position="27"/>
        <end position="542"/>
    </location>
</feature>
<evidence type="ECO:0000256" key="2">
    <source>
        <dbReference type="SAM" id="MobiDB-lite"/>
    </source>
</evidence>
<evidence type="ECO:0000259" key="5">
    <source>
        <dbReference type="Pfam" id="PF12849"/>
    </source>
</evidence>
<keyword evidence="7" id="KW-1185">Reference proteome</keyword>
<dbReference type="Pfam" id="PF12849">
    <property type="entry name" value="PBP_like_2"/>
    <property type="match status" value="1"/>
</dbReference>
<evidence type="ECO:0000313" key="7">
    <source>
        <dbReference type="Proteomes" id="UP000763557"/>
    </source>
</evidence>
<reference evidence="6 7" key="1">
    <citation type="submission" date="2020-01" db="EMBL/GenBank/DDBJ databases">
        <title>Kibdelosporangium persica a novel Actinomycetes from a hot desert in Iran.</title>
        <authorList>
            <person name="Safaei N."/>
            <person name="Zaburannyi N."/>
            <person name="Mueller R."/>
            <person name="Wink J."/>
        </authorList>
    </citation>
    <scope>NUCLEOTIDE SEQUENCE [LARGE SCALE GENOMIC DNA]</scope>
    <source>
        <strain evidence="6 7">4NS15</strain>
    </source>
</reference>
<keyword evidence="4" id="KW-0732">Signal</keyword>
<comment type="similarity">
    <text evidence="1">Belongs to the PstS family.</text>
</comment>
<feature type="transmembrane region" description="Helical" evidence="3">
    <location>
        <begin position="505"/>
        <end position="525"/>
    </location>
</feature>
<evidence type="ECO:0000256" key="1">
    <source>
        <dbReference type="ARBA" id="ARBA00008725"/>
    </source>
</evidence>
<feature type="compositionally biased region" description="Polar residues" evidence="2">
    <location>
        <begin position="377"/>
        <end position="388"/>
    </location>
</feature>
<evidence type="ECO:0000313" key="6">
    <source>
        <dbReference type="EMBL" id="NRN67869.1"/>
    </source>
</evidence>
<accession>A0ABX2F942</accession>
<dbReference type="PANTHER" id="PTHR42996">
    <property type="entry name" value="PHOSPHATE-BINDING PROTEIN PSTS"/>
    <property type="match status" value="1"/>
</dbReference>
<evidence type="ECO:0000256" key="4">
    <source>
        <dbReference type="SAM" id="SignalP"/>
    </source>
</evidence>
<dbReference type="Proteomes" id="UP000763557">
    <property type="component" value="Unassembled WGS sequence"/>
</dbReference>
<sequence length="542" mass="55684">MLRRIVAILASAVLLALSAGTGPAHAQAYIPIDGSGSTWSANAINQWIADVKSFGMQVNYSSVGSSRGRQDFAAKLSHFGVSEIQYGIRDSNGNTDGPNGRPFAYMPIVAGGTSFMYHLKRGNELVRNLRLSGETITKIFTGQITNWADDAITRDNNGVKLPSKKIIPLIRSDGSGTSAQFTMWMSKQHGNIWTHGMTSYFPQFNGSVAKSSSTEMATYISAQYGEGAIGYVEYSYARAQNFPVAKLLNKAGYYTEPTDYNVAVALTKAQINTANRDDPSTYLTQILDGVYNNDDRRTYPLSSYSYMILPTSVDGKLNEQAGLTLGAFAYYFLCQGQQKAGPLGYSPLPLNLVQAGYEQVHKIPGSEKKSLDARGCNNPTFDPNNPGSNRLAATAPFPQDCDQVGKGPCGANGGGGAGGGGGGGAGGAGSGGGNGGGAGGGGAGDGTGAGGGAGGPGDPDNPNGGGAVDPLTGEPIGSANGGGDGTGSSAVSTELAASRAGTDTAMGILAAVELVLVLVVPAIVARAVSRRRALRAEQEGTS</sequence>
<feature type="signal peptide" evidence="4">
    <location>
        <begin position="1"/>
        <end position="26"/>
    </location>
</feature>
<dbReference type="PANTHER" id="PTHR42996:SF1">
    <property type="entry name" value="PHOSPHATE-BINDING PROTEIN PSTS"/>
    <property type="match status" value="1"/>
</dbReference>
<feature type="region of interest" description="Disordered" evidence="2">
    <location>
        <begin position="447"/>
        <end position="490"/>
    </location>
</feature>
<feature type="compositionally biased region" description="Gly residues" evidence="2">
    <location>
        <begin position="447"/>
        <end position="467"/>
    </location>
</feature>